<comment type="caution">
    <text evidence="1">The sequence shown here is derived from an EMBL/GenBank/DDBJ whole genome shotgun (WGS) entry which is preliminary data.</text>
</comment>
<protein>
    <submittedName>
        <fullName evidence="1">CBO0543 family protein</fullName>
    </submittedName>
</protein>
<proteinExistence type="predicted"/>
<sequence length="75" mass="8617">MIIVSSWPNQLGIAMGLWHYHREVLPFMSANFPRNFSLLPVTVMFLNQYKPEPADKGSPIWGFFRFCGRADLTNG</sequence>
<dbReference type="InterPro" id="IPR048147">
    <property type="entry name" value="CBO0543-like"/>
</dbReference>
<dbReference type="NCBIfam" id="NF041644">
    <property type="entry name" value="CBO0543_fam"/>
    <property type="match status" value="1"/>
</dbReference>
<evidence type="ECO:0000313" key="1">
    <source>
        <dbReference type="EMBL" id="MFD2703658.1"/>
    </source>
</evidence>
<dbReference type="RefSeq" id="WP_379265162.1">
    <property type="nucleotide sequence ID" value="NZ_JBHUMJ010000011.1"/>
</dbReference>
<dbReference type="Proteomes" id="UP001597540">
    <property type="component" value="Unassembled WGS sequence"/>
</dbReference>
<dbReference type="EMBL" id="JBHUMJ010000011">
    <property type="protein sequence ID" value="MFD2703658.1"/>
    <property type="molecule type" value="Genomic_DNA"/>
</dbReference>
<organism evidence="1 2">
    <name type="scientific">Paenibacillus shunpengii</name>
    <dbReference type="NCBI Taxonomy" id="2054424"/>
    <lineage>
        <taxon>Bacteria</taxon>
        <taxon>Bacillati</taxon>
        <taxon>Bacillota</taxon>
        <taxon>Bacilli</taxon>
        <taxon>Bacillales</taxon>
        <taxon>Paenibacillaceae</taxon>
        <taxon>Paenibacillus</taxon>
    </lineage>
</organism>
<keyword evidence="2" id="KW-1185">Reference proteome</keyword>
<name>A0ABW5SWK0_9BACL</name>
<reference evidence="2" key="1">
    <citation type="journal article" date="2019" name="Int. J. Syst. Evol. Microbiol.">
        <title>The Global Catalogue of Microorganisms (GCM) 10K type strain sequencing project: providing services to taxonomists for standard genome sequencing and annotation.</title>
        <authorList>
            <consortium name="The Broad Institute Genomics Platform"/>
            <consortium name="The Broad Institute Genome Sequencing Center for Infectious Disease"/>
            <person name="Wu L."/>
            <person name="Ma J."/>
        </authorList>
    </citation>
    <scope>NUCLEOTIDE SEQUENCE [LARGE SCALE GENOMIC DNA]</scope>
    <source>
        <strain evidence="2">KCTC 33849</strain>
    </source>
</reference>
<accession>A0ABW5SWK0</accession>
<evidence type="ECO:0000313" key="2">
    <source>
        <dbReference type="Proteomes" id="UP001597540"/>
    </source>
</evidence>
<gene>
    <name evidence="1" type="ORF">ACFSVM_24800</name>
</gene>